<reference evidence="4 5" key="1">
    <citation type="journal article" date="2009" name="Science">
        <title>Green evolution and dynamic adaptations revealed by genomes of the marine picoeukaryotes Micromonas.</title>
        <authorList>
            <person name="Worden A.Z."/>
            <person name="Lee J.H."/>
            <person name="Mock T."/>
            <person name="Rouze P."/>
            <person name="Simmons M.P."/>
            <person name="Aerts A.L."/>
            <person name="Allen A.E."/>
            <person name="Cuvelier M.L."/>
            <person name="Derelle E."/>
            <person name="Everett M.V."/>
            <person name="Foulon E."/>
            <person name="Grimwood J."/>
            <person name="Gundlach H."/>
            <person name="Henrissat B."/>
            <person name="Napoli C."/>
            <person name="McDonald S.M."/>
            <person name="Parker M.S."/>
            <person name="Rombauts S."/>
            <person name="Salamov A."/>
            <person name="Von Dassow P."/>
            <person name="Badger J.H."/>
            <person name="Coutinho P.M."/>
            <person name="Demir E."/>
            <person name="Dubchak I."/>
            <person name="Gentemann C."/>
            <person name="Eikrem W."/>
            <person name="Gready J.E."/>
            <person name="John U."/>
            <person name="Lanier W."/>
            <person name="Lindquist E.A."/>
            <person name="Lucas S."/>
            <person name="Mayer K.F."/>
            <person name="Moreau H."/>
            <person name="Not F."/>
            <person name="Otillar R."/>
            <person name="Panaud O."/>
            <person name="Pangilinan J."/>
            <person name="Paulsen I."/>
            <person name="Piegu B."/>
            <person name="Poliakov A."/>
            <person name="Robbens S."/>
            <person name="Schmutz J."/>
            <person name="Toulza E."/>
            <person name="Wyss T."/>
            <person name="Zelensky A."/>
            <person name="Zhou K."/>
            <person name="Armbrust E.V."/>
            <person name="Bhattacharya D."/>
            <person name="Goodenough U.W."/>
            <person name="Van de Peer Y."/>
            <person name="Grigoriev I.V."/>
        </authorList>
    </citation>
    <scope>NUCLEOTIDE SEQUENCE [LARGE SCALE GENOMIC DNA]</scope>
    <source>
        <strain evidence="4 5">CCMP1545</strain>
    </source>
</reference>
<protein>
    <submittedName>
        <fullName evidence="4">Predicted protein</fullName>
    </submittedName>
</protein>
<dbReference type="Gene3D" id="1.10.238.10">
    <property type="entry name" value="EF-hand"/>
    <property type="match status" value="1"/>
</dbReference>
<organism evidence="5">
    <name type="scientific">Micromonas pusilla (strain CCMP1545)</name>
    <name type="common">Picoplanktonic green alga</name>
    <dbReference type="NCBI Taxonomy" id="564608"/>
    <lineage>
        <taxon>Eukaryota</taxon>
        <taxon>Viridiplantae</taxon>
        <taxon>Chlorophyta</taxon>
        <taxon>Mamiellophyceae</taxon>
        <taxon>Mamiellales</taxon>
        <taxon>Mamiellaceae</taxon>
        <taxon>Micromonas</taxon>
    </lineage>
</organism>
<dbReference type="OrthoDB" id="26525at2759"/>
<dbReference type="GO" id="GO:0005509">
    <property type="term" value="F:calcium ion binding"/>
    <property type="evidence" value="ECO:0007669"/>
    <property type="project" value="InterPro"/>
</dbReference>
<name>C1N901_MICPC</name>
<feature type="compositionally biased region" description="Polar residues" evidence="2">
    <location>
        <begin position="192"/>
        <end position="202"/>
    </location>
</feature>
<dbReference type="Pfam" id="PF13499">
    <property type="entry name" value="EF-hand_7"/>
    <property type="match status" value="1"/>
</dbReference>
<feature type="domain" description="EF-hand" evidence="3">
    <location>
        <begin position="29"/>
        <end position="64"/>
    </location>
</feature>
<dbReference type="PROSITE" id="PS00018">
    <property type="entry name" value="EF_HAND_1"/>
    <property type="match status" value="2"/>
</dbReference>
<dbReference type="InterPro" id="IPR002048">
    <property type="entry name" value="EF_hand_dom"/>
</dbReference>
<dbReference type="InterPro" id="IPR018247">
    <property type="entry name" value="EF_Hand_1_Ca_BS"/>
</dbReference>
<evidence type="ECO:0000259" key="3">
    <source>
        <dbReference type="PROSITE" id="PS50222"/>
    </source>
</evidence>
<evidence type="ECO:0000256" key="1">
    <source>
        <dbReference type="ARBA" id="ARBA00022837"/>
    </source>
</evidence>
<evidence type="ECO:0000313" key="5">
    <source>
        <dbReference type="Proteomes" id="UP000001876"/>
    </source>
</evidence>
<dbReference type="InterPro" id="IPR011992">
    <property type="entry name" value="EF-hand-dom_pair"/>
</dbReference>
<dbReference type="AlphaFoldDB" id="C1N901"/>
<dbReference type="SUPFAM" id="SSF47473">
    <property type="entry name" value="EF-hand"/>
    <property type="match status" value="1"/>
</dbReference>
<proteinExistence type="predicted"/>
<dbReference type="PROSITE" id="PS50222">
    <property type="entry name" value="EF_HAND_2"/>
    <property type="match status" value="2"/>
</dbReference>
<feature type="domain" description="EF-hand" evidence="3">
    <location>
        <begin position="97"/>
        <end position="132"/>
    </location>
</feature>
<dbReference type="KEGG" id="mpp:MICPUCDRAFT_43454"/>
<keyword evidence="1" id="KW-0106">Calcium</keyword>
<evidence type="ECO:0000313" key="4">
    <source>
        <dbReference type="EMBL" id="EEH51276.1"/>
    </source>
</evidence>
<dbReference type="STRING" id="564608.C1N901"/>
<dbReference type="CDD" id="cd00051">
    <property type="entry name" value="EFh"/>
    <property type="match status" value="1"/>
</dbReference>
<sequence length="202" mass="21884">MAKKLAGLFELTRASEAGFDPEKYGLDDDAALRIAAEFGRFDADGDGVINRDELERLLDEFGTARHASATRIIEEDSAETFEAEMFKPLIDYPSVYATPEGVKTAMEMIDGDGGGEISLEEFVQWYARECPLPPRGGKKKKKKKSTNNVVTIDIDDVDDDAAVDEDGDRRLLEAAAAADAELSAAGAVRSPHTGSHTTALAW</sequence>
<dbReference type="EMBL" id="GG663751">
    <property type="protein sequence ID" value="EEH51276.1"/>
    <property type="molecule type" value="Genomic_DNA"/>
</dbReference>
<gene>
    <name evidence="4" type="ORF">MICPUCDRAFT_43454</name>
</gene>
<keyword evidence="5" id="KW-1185">Reference proteome</keyword>
<dbReference type="RefSeq" id="XP_003064371.1">
    <property type="nucleotide sequence ID" value="XM_003064325.1"/>
</dbReference>
<accession>C1N901</accession>
<dbReference type="SMART" id="SM00054">
    <property type="entry name" value="EFh"/>
    <property type="match status" value="2"/>
</dbReference>
<dbReference type="GeneID" id="9689812"/>
<evidence type="ECO:0000256" key="2">
    <source>
        <dbReference type="SAM" id="MobiDB-lite"/>
    </source>
</evidence>
<feature type="region of interest" description="Disordered" evidence="2">
    <location>
        <begin position="183"/>
        <end position="202"/>
    </location>
</feature>
<dbReference type="Proteomes" id="UP000001876">
    <property type="component" value="Unassembled WGS sequence"/>
</dbReference>